<evidence type="ECO:0000256" key="4">
    <source>
        <dbReference type="SAM" id="MobiDB-lite"/>
    </source>
</evidence>
<dbReference type="OrthoDB" id="2122564at2759"/>
<dbReference type="InterPro" id="IPR016181">
    <property type="entry name" value="Acyl_CoA_acyltransferase"/>
</dbReference>
<feature type="transmembrane region" description="Helical" evidence="5">
    <location>
        <begin position="42"/>
        <end position="65"/>
    </location>
</feature>
<organism evidence="6 7">
    <name type="scientific">Reticulomyxa filosa</name>
    <dbReference type="NCBI Taxonomy" id="46433"/>
    <lineage>
        <taxon>Eukaryota</taxon>
        <taxon>Sar</taxon>
        <taxon>Rhizaria</taxon>
        <taxon>Retaria</taxon>
        <taxon>Foraminifera</taxon>
        <taxon>Monothalamids</taxon>
        <taxon>Reticulomyxidae</taxon>
        <taxon>Reticulomyxa</taxon>
    </lineage>
</organism>
<dbReference type="PANTHER" id="PTHR30098:SF2">
    <property type="entry name" value="LEUCYL_PHENYLALANYL-TRNA--PROTEIN TRANSFERASE"/>
    <property type="match status" value="1"/>
</dbReference>
<keyword evidence="5" id="KW-0812">Transmembrane</keyword>
<dbReference type="Proteomes" id="UP000023152">
    <property type="component" value="Unassembled WGS sequence"/>
</dbReference>
<evidence type="ECO:0000313" key="7">
    <source>
        <dbReference type="Proteomes" id="UP000023152"/>
    </source>
</evidence>
<keyword evidence="3" id="KW-0012">Acyltransferase</keyword>
<keyword evidence="1" id="KW-0963">Cytoplasm</keyword>
<keyword evidence="5" id="KW-0472">Membrane</keyword>
<dbReference type="PANTHER" id="PTHR30098">
    <property type="entry name" value="LEUCYL/PHENYLALANYL-TRNA--PROTEIN TRANSFERASE"/>
    <property type="match status" value="1"/>
</dbReference>
<evidence type="ECO:0000256" key="1">
    <source>
        <dbReference type="ARBA" id="ARBA00022490"/>
    </source>
</evidence>
<feature type="region of interest" description="Disordered" evidence="4">
    <location>
        <begin position="317"/>
        <end position="336"/>
    </location>
</feature>
<evidence type="ECO:0000256" key="2">
    <source>
        <dbReference type="ARBA" id="ARBA00022679"/>
    </source>
</evidence>
<dbReference type="Gene3D" id="3.40.630.70">
    <property type="entry name" value="Leucyl/phenylalanyl-tRNA-protein transferase, C-terminal domain"/>
    <property type="match status" value="1"/>
</dbReference>
<dbReference type="InterPro" id="IPR004616">
    <property type="entry name" value="Leu/Phe-tRNA_Trfase"/>
</dbReference>
<sequence length="507" mass="57803">MKIMEQNLSHHIQFFFIRNNHIYSFYIKNLQQKIEKTKTREFASVVFPSIANFFLIISQLIPFHFGMSQRETNTNVEDHVKVPGEWKPALSGIPQGLLPYIEAQLLEHIPYPYLSARAGFPKNIEKIIAVLEEQEKQSFLVIAFEIGNGLYGLLPKLHQERCVIDLTKAKADVQTKTNVTTDTTIASGDEKKESQAQQEQQKTNKDEESKIQSSTGELKIGKNLTKRSSKYSLTIDQAFIEVCTGCLKQHGMNWLYPPMQGMLYTLYLKGGKKEFHGVKIYSVELWDNQTGELVAGEIGSGVGGVYTSLTGFVAPDTIDETSDSPNKDTKKKRGKNSGCGVIQMVGLARLLQEKGFKLWDLGMLMSYKADLGSINLPRRQFVEIYRRWRDLQLIKLECPQKRNVKEIITRKTIGSTDSNDKNKQVTTADNSDVGASAILSKKNQKRLQRIQKRKEAKAKAKLDAAEKTKNQKHFLAKIRNQSRMKMKLKTYWKIQVKTNYYNNNLCC</sequence>
<reference evidence="6 7" key="1">
    <citation type="journal article" date="2013" name="Curr. Biol.">
        <title>The Genome of the Foraminiferan Reticulomyxa filosa.</title>
        <authorList>
            <person name="Glockner G."/>
            <person name="Hulsmann N."/>
            <person name="Schleicher M."/>
            <person name="Noegel A.A."/>
            <person name="Eichinger L."/>
            <person name="Gallinger C."/>
            <person name="Pawlowski J."/>
            <person name="Sierra R."/>
            <person name="Euteneuer U."/>
            <person name="Pillet L."/>
            <person name="Moustafa A."/>
            <person name="Platzer M."/>
            <person name="Groth M."/>
            <person name="Szafranski K."/>
            <person name="Schliwa M."/>
        </authorList>
    </citation>
    <scope>NUCLEOTIDE SEQUENCE [LARGE SCALE GENOMIC DNA]</scope>
</reference>
<protein>
    <submittedName>
        <fullName evidence="6">Uncharacterized protein</fullName>
    </submittedName>
</protein>
<evidence type="ECO:0000256" key="5">
    <source>
        <dbReference type="SAM" id="Phobius"/>
    </source>
</evidence>
<proteinExistence type="predicted"/>
<dbReference type="GO" id="GO:0030163">
    <property type="term" value="P:protein catabolic process"/>
    <property type="evidence" value="ECO:0007669"/>
    <property type="project" value="InterPro"/>
</dbReference>
<evidence type="ECO:0000256" key="3">
    <source>
        <dbReference type="ARBA" id="ARBA00023315"/>
    </source>
</evidence>
<keyword evidence="5" id="KW-1133">Transmembrane helix</keyword>
<dbReference type="GO" id="GO:0005737">
    <property type="term" value="C:cytoplasm"/>
    <property type="evidence" value="ECO:0007669"/>
    <property type="project" value="TreeGrafter"/>
</dbReference>
<dbReference type="GO" id="GO:0008914">
    <property type="term" value="F:leucyl-tRNA--protein transferase activity"/>
    <property type="evidence" value="ECO:0007669"/>
    <property type="project" value="InterPro"/>
</dbReference>
<dbReference type="EMBL" id="ASPP01028549">
    <property type="protein sequence ID" value="ETO05094.1"/>
    <property type="molecule type" value="Genomic_DNA"/>
</dbReference>
<keyword evidence="2" id="KW-0808">Transferase</keyword>
<feature type="region of interest" description="Disordered" evidence="4">
    <location>
        <begin position="184"/>
        <end position="214"/>
    </location>
</feature>
<dbReference type="Pfam" id="PF03588">
    <property type="entry name" value="Leu_Phe_trans"/>
    <property type="match status" value="1"/>
</dbReference>
<keyword evidence="7" id="KW-1185">Reference proteome</keyword>
<comment type="caution">
    <text evidence="6">The sequence shown here is derived from an EMBL/GenBank/DDBJ whole genome shotgun (WGS) entry which is preliminary data.</text>
</comment>
<dbReference type="InterPro" id="IPR042203">
    <property type="entry name" value="Leu/Phe-tRNA_Trfase_C"/>
</dbReference>
<name>X6LTX5_RETFI</name>
<accession>X6LTX5</accession>
<evidence type="ECO:0000313" key="6">
    <source>
        <dbReference type="EMBL" id="ETO05094.1"/>
    </source>
</evidence>
<gene>
    <name evidence="6" type="ORF">RFI_32302</name>
</gene>
<dbReference type="SUPFAM" id="SSF55729">
    <property type="entry name" value="Acyl-CoA N-acyltransferases (Nat)"/>
    <property type="match status" value="1"/>
</dbReference>
<dbReference type="AlphaFoldDB" id="X6LTX5"/>